<dbReference type="AlphaFoldDB" id="A0A368LHK1"/>
<sequence length="143" mass="15084">MSRYNRVNLDGKSITETRIAAAALLSGTFAVINSADKFAQAIELSGRMYVINPANHQGLSITEASPINDSAVGEYVEQGRELAILCPAGEYKKDTPIKLGAAGKGAIGVEGTDVIIGFSQDEVTLAEDDFIRVRIRAGIAVSA</sequence>
<evidence type="ECO:0000313" key="2">
    <source>
        <dbReference type="Proteomes" id="UP000252479"/>
    </source>
</evidence>
<gene>
    <name evidence="1" type="ORF">CIK83_11940</name>
</gene>
<dbReference type="GeneID" id="303189631"/>
<keyword evidence="2" id="KW-1185">Reference proteome</keyword>
<dbReference type="Proteomes" id="UP000252479">
    <property type="component" value="Unassembled WGS sequence"/>
</dbReference>
<dbReference type="RefSeq" id="WP_086959700.1">
    <property type="nucleotide sequence ID" value="NZ_FUKS01000013.1"/>
</dbReference>
<comment type="caution">
    <text evidence="1">The sequence shown here is derived from an EMBL/GenBank/DDBJ whole genome shotgun (WGS) entry which is preliminary data.</text>
</comment>
<evidence type="ECO:0008006" key="3">
    <source>
        <dbReference type="Google" id="ProtNLM"/>
    </source>
</evidence>
<dbReference type="EMBL" id="QPGL01000002">
    <property type="protein sequence ID" value="RCS70168.1"/>
    <property type="molecule type" value="Genomic_DNA"/>
</dbReference>
<proteinExistence type="predicted"/>
<name>A0A368LHK1_9VIBR</name>
<organism evidence="1 2">
    <name type="scientific">Vibrio casei</name>
    <dbReference type="NCBI Taxonomy" id="673372"/>
    <lineage>
        <taxon>Bacteria</taxon>
        <taxon>Pseudomonadati</taxon>
        <taxon>Pseudomonadota</taxon>
        <taxon>Gammaproteobacteria</taxon>
        <taxon>Vibrionales</taxon>
        <taxon>Vibrionaceae</taxon>
        <taxon>Vibrio</taxon>
    </lineage>
</organism>
<evidence type="ECO:0000313" key="1">
    <source>
        <dbReference type="EMBL" id="RCS70168.1"/>
    </source>
</evidence>
<protein>
    <recommendedName>
        <fullName evidence="3">DUF2190 family protein</fullName>
    </recommendedName>
</protein>
<accession>A0A368LHK1</accession>
<reference evidence="1 2" key="1">
    <citation type="journal article" date="2017" name="Elife">
        <title>Extensive horizontal gene transfer in cheese-associated bacteria.</title>
        <authorList>
            <person name="Bonham K.S."/>
            <person name="Wolfe B.E."/>
            <person name="Dutton R.J."/>
        </authorList>
    </citation>
    <scope>NUCLEOTIDE SEQUENCE [LARGE SCALE GENOMIC DNA]</scope>
    <source>
        <strain evidence="1 2">JB196</strain>
    </source>
</reference>